<gene>
    <name evidence="1" type="ORF">RPERSI_LOCUS17804</name>
</gene>
<proteinExistence type="predicted"/>
<comment type="caution">
    <text evidence="1">The sequence shown here is derived from an EMBL/GenBank/DDBJ whole genome shotgun (WGS) entry which is preliminary data.</text>
</comment>
<accession>A0ACA9R9F1</accession>
<evidence type="ECO:0000313" key="1">
    <source>
        <dbReference type="EMBL" id="CAG8782487.1"/>
    </source>
</evidence>
<protein>
    <submittedName>
        <fullName evidence="1">15039_t:CDS:1</fullName>
    </submittedName>
</protein>
<dbReference type="Proteomes" id="UP000789920">
    <property type="component" value="Unassembled WGS sequence"/>
</dbReference>
<name>A0ACA9R9F1_9GLOM</name>
<organism evidence="1 2">
    <name type="scientific">Racocetra persica</name>
    <dbReference type="NCBI Taxonomy" id="160502"/>
    <lineage>
        <taxon>Eukaryota</taxon>
        <taxon>Fungi</taxon>
        <taxon>Fungi incertae sedis</taxon>
        <taxon>Mucoromycota</taxon>
        <taxon>Glomeromycotina</taxon>
        <taxon>Glomeromycetes</taxon>
        <taxon>Diversisporales</taxon>
        <taxon>Gigasporaceae</taxon>
        <taxon>Racocetra</taxon>
    </lineage>
</organism>
<keyword evidence="2" id="KW-1185">Reference proteome</keyword>
<evidence type="ECO:0000313" key="2">
    <source>
        <dbReference type="Proteomes" id="UP000789920"/>
    </source>
</evidence>
<sequence length="328" mass="37554">PKGETNTKKKRGKIICSEQINSLPSKKETNPFLKEVHSQVLQDIARRVNKSFQNFFRRLKTQAGKAGYPRFKPFGRYDSFAYPQSGFNLKHSQLILSHLGQINIKNHRKLEGKIKTCSIIIKNGKLYVCFSCENIKAKRIRKTKKKVGIDLGLTSFLATSNGELKKTPRTYQEAEKELAKARRKVSRRVKKSKRRKKAVQILAAKHEKVANQRKDLAHKLSRELVKNYDLIAHEKLQVKNMVKNRYLAKSINDAVEETGKKVVEVEARNTSQICSNCGELREPKLKLSQRRFSCFKCDYQENRDINAARNILNRAEGLGTSLQGAVSL</sequence>
<reference evidence="1" key="1">
    <citation type="submission" date="2021-06" db="EMBL/GenBank/DDBJ databases">
        <authorList>
            <person name="Kallberg Y."/>
            <person name="Tangrot J."/>
            <person name="Rosling A."/>
        </authorList>
    </citation>
    <scope>NUCLEOTIDE SEQUENCE</scope>
    <source>
        <strain evidence="1">MA461A</strain>
    </source>
</reference>
<feature type="non-terminal residue" evidence="1">
    <location>
        <position position="1"/>
    </location>
</feature>
<dbReference type="EMBL" id="CAJVQC010046110">
    <property type="protein sequence ID" value="CAG8782487.1"/>
    <property type="molecule type" value="Genomic_DNA"/>
</dbReference>